<feature type="compositionally biased region" description="Basic and acidic residues" evidence="1">
    <location>
        <begin position="143"/>
        <end position="169"/>
    </location>
</feature>
<feature type="compositionally biased region" description="Polar residues" evidence="1">
    <location>
        <begin position="29"/>
        <end position="41"/>
    </location>
</feature>
<feature type="compositionally biased region" description="Polar residues" evidence="1">
    <location>
        <begin position="283"/>
        <end position="296"/>
    </location>
</feature>
<feature type="region of interest" description="Disordered" evidence="1">
    <location>
        <begin position="123"/>
        <end position="513"/>
    </location>
</feature>
<feature type="compositionally biased region" description="Basic residues" evidence="1">
    <location>
        <begin position="474"/>
        <end position="483"/>
    </location>
</feature>
<name>A0AAN6MBQ3_9PEZI</name>
<feature type="compositionally biased region" description="Basic and acidic residues" evidence="1">
    <location>
        <begin position="768"/>
        <end position="783"/>
    </location>
</feature>
<dbReference type="Proteomes" id="UP001303889">
    <property type="component" value="Unassembled WGS sequence"/>
</dbReference>
<comment type="caution">
    <text evidence="2">The sequence shown here is derived from an EMBL/GenBank/DDBJ whole genome shotgun (WGS) entry which is preliminary data.</text>
</comment>
<feature type="compositionally biased region" description="Pro residues" evidence="1">
    <location>
        <begin position="441"/>
        <end position="458"/>
    </location>
</feature>
<feature type="compositionally biased region" description="Pro residues" evidence="1">
    <location>
        <begin position="545"/>
        <end position="560"/>
    </location>
</feature>
<feature type="compositionally biased region" description="Polar residues" evidence="1">
    <location>
        <begin position="804"/>
        <end position="815"/>
    </location>
</feature>
<dbReference type="AlphaFoldDB" id="A0AAN6MBQ3"/>
<reference evidence="2" key="2">
    <citation type="submission" date="2023-05" db="EMBL/GenBank/DDBJ databases">
        <authorList>
            <consortium name="Lawrence Berkeley National Laboratory"/>
            <person name="Steindorff A."/>
            <person name="Hensen N."/>
            <person name="Bonometti L."/>
            <person name="Westerberg I."/>
            <person name="Brannstrom I.O."/>
            <person name="Guillou S."/>
            <person name="Cros-Aarteil S."/>
            <person name="Calhoun S."/>
            <person name="Haridas S."/>
            <person name="Kuo A."/>
            <person name="Mondo S."/>
            <person name="Pangilinan J."/>
            <person name="Riley R."/>
            <person name="Labutti K."/>
            <person name="Andreopoulos B."/>
            <person name="Lipzen A."/>
            <person name="Chen C."/>
            <person name="Yanf M."/>
            <person name="Daum C."/>
            <person name="Ng V."/>
            <person name="Clum A."/>
            <person name="Ohm R."/>
            <person name="Martin F."/>
            <person name="Silar P."/>
            <person name="Natvig D."/>
            <person name="Lalanne C."/>
            <person name="Gautier V."/>
            <person name="Ament-Velasquez S.L."/>
            <person name="Kruys A."/>
            <person name="Hutchinson M.I."/>
            <person name="Powell A.J."/>
            <person name="Barry K."/>
            <person name="Miller A.N."/>
            <person name="Grigoriev I.V."/>
            <person name="Debuchy R."/>
            <person name="Gladieux P."/>
            <person name="Thoren M.H."/>
            <person name="Johannesson H."/>
        </authorList>
    </citation>
    <scope>NUCLEOTIDE SEQUENCE</scope>
    <source>
        <strain evidence="2">CBS 103.79</strain>
    </source>
</reference>
<sequence length="929" mass="100818">MAPRQQHTFTLVPNPLGMQGLMSRPPANAPQSKPPMTSKQAQKLYREANRAPRVSKAEQRRLDREEQDRIRRELDKEKQANKARILREKKKVKEQQVLDEKRRKGLPLVAVHPSQDTIARFVRGNGAGKKRDAEGVKVAMQPVEEKAEDSRSTTKDEVIAPEKTASPREVKRRRLSQRGSQKEKDCDHGAESAVNAVEDVAARNGNMAAQEPKTGSNPLPSDPSSNPGKTVDGSAVRESRIAPPGSEASKSPAVSAGREVKIVRDVSTLDKNTRDRENPSRGDGSSQMARSTTRASLQPARLPENIVQDKPIQAKKDEALARGTPPNATNTRQQHGIPIQRTREQGTTPVVAPKLPGGGHDRRPTPNKTPANTRPAQTPAPCPPPPKSKAIPPPQQQRPSPNVPPTQQPPPRKPLQETTNLLNRDQPPSVMGGASKFASPYRPPLPAPRRQPSVPAPTPSFRQTRPETLAGKAQKPHFLRPPHRPAPLHQHPDSARRQQTSSTSSGFISAPPTSTQLFIMAHLDDLCPSPSQEARELQGDEPPAVIKPPRPVAMPAPLIPRPASKPTGSTSRFMLQTPKISAPMAPPPRPKPVKPATATAAATVKPALIVDMPFCSTQDLLFSSQDLRDIDEPTTTPCKMGSRAHGNPPPFKPRQGPSPLGRSSKPAEQPTPRFCPKQPPASEKSLPRTDAPPQHEAQKPRAFLRQATPVSPCPETSQPSQPTPCPGPGVGQKKADTARGDPPRPPSPEKLRFFGSSGGGIDLLRAVCESRKSHQEEERKRQAEQAARQPNQSEHETRHRHQTRNTADQTRSSGPTARDADVCKQQSGPPTADNKAKPTSQVKAEPAGDRPVDNAHAAASQETDYGDVELDSIDFDELGLGVVQTPAPKPELNAAVGLDGGIQGRKPEAYSFDDLDYCMLDDDDDGPWI</sequence>
<feature type="region of interest" description="Disordered" evidence="1">
    <location>
        <begin position="623"/>
        <end position="865"/>
    </location>
</feature>
<evidence type="ECO:0000313" key="3">
    <source>
        <dbReference type="Proteomes" id="UP001303889"/>
    </source>
</evidence>
<feature type="compositionally biased region" description="Basic and acidic residues" evidence="1">
    <location>
        <begin position="733"/>
        <end position="752"/>
    </location>
</feature>
<feature type="region of interest" description="Disordered" evidence="1">
    <location>
        <begin position="1"/>
        <end position="98"/>
    </location>
</feature>
<feature type="compositionally biased region" description="Basic and acidic residues" evidence="1">
    <location>
        <begin position="44"/>
        <end position="80"/>
    </location>
</feature>
<feature type="compositionally biased region" description="Low complexity" evidence="1">
    <location>
        <begin position="216"/>
        <end position="227"/>
    </location>
</feature>
<accession>A0AAN6MBQ3</accession>
<protein>
    <submittedName>
        <fullName evidence="2">Uncharacterized protein</fullName>
    </submittedName>
</protein>
<feature type="region of interest" description="Disordered" evidence="1">
    <location>
        <begin position="528"/>
        <end position="599"/>
    </location>
</feature>
<evidence type="ECO:0000256" key="1">
    <source>
        <dbReference type="SAM" id="MobiDB-lite"/>
    </source>
</evidence>
<evidence type="ECO:0000313" key="2">
    <source>
        <dbReference type="EMBL" id="KAK3897447.1"/>
    </source>
</evidence>
<feature type="compositionally biased region" description="Polar residues" evidence="1">
    <location>
        <begin position="1"/>
        <end position="11"/>
    </location>
</feature>
<reference evidence="2" key="1">
    <citation type="journal article" date="2023" name="Mol. Phylogenet. Evol.">
        <title>Genome-scale phylogeny and comparative genomics of the fungal order Sordariales.</title>
        <authorList>
            <person name="Hensen N."/>
            <person name="Bonometti L."/>
            <person name="Westerberg I."/>
            <person name="Brannstrom I.O."/>
            <person name="Guillou S."/>
            <person name="Cros-Aarteil S."/>
            <person name="Calhoun S."/>
            <person name="Haridas S."/>
            <person name="Kuo A."/>
            <person name="Mondo S."/>
            <person name="Pangilinan J."/>
            <person name="Riley R."/>
            <person name="LaButti K."/>
            <person name="Andreopoulos B."/>
            <person name="Lipzen A."/>
            <person name="Chen C."/>
            <person name="Yan M."/>
            <person name="Daum C."/>
            <person name="Ng V."/>
            <person name="Clum A."/>
            <person name="Steindorff A."/>
            <person name="Ohm R.A."/>
            <person name="Martin F."/>
            <person name="Silar P."/>
            <person name="Natvig D.O."/>
            <person name="Lalanne C."/>
            <person name="Gautier V."/>
            <person name="Ament-Velasquez S.L."/>
            <person name="Kruys A."/>
            <person name="Hutchinson M.I."/>
            <person name="Powell A.J."/>
            <person name="Barry K."/>
            <person name="Miller A.N."/>
            <person name="Grigoriev I.V."/>
            <person name="Debuchy R."/>
            <person name="Gladieux P."/>
            <person name="Hiltunen Thoren M."/>
            <person name="Johannesson H."/>
        </authorList>
    </citation>
    <scope>NUCLEOTIDE SEQUENCE</scope>
    <source>
        <strain evidence="2">CBS 103.79</strain>
    </source>
</reference>
<gene>
    <name evidence="2" type="ORF">C8A05DRAFT_19795</name>
</gene>
<proteinExistence type="predicted"/>
<feature type="compositionally biased region" description="Basic and acidic residues" evidence="1">
    <location>
        <begin position="258"/>
        <end position="280"/>
    </location>
</feature>
<organism evidence="2 3">
    <name type="scientific">Staphylotrichum tortipilum</name>
    <dbReference type="NCBI Taxonomy" id="2831512"/>
    <lineage>
        <taxon>Eukaryota</taxon>
        <taxon>Fungi</taxon>
        <taxon>Dikarya</taxon>
        <taxon>Ascomycota</taxon>
        <taxon>Pezizomycotina</taxon>
        <taxon>Sordariomycetes</taxon>
        <taxon>Sordariomycetidae</taxon>
        <taxon>Sordariales</taxon>
        <taxon>Chaetomiaceae</taxon>
        <taxon>Staphylotrichum</taxon>
    </lineage>
</organism>
<feature type="compositionally biased region" description="Pro residues" evidence="1">
    <location>
        <begin position="378"/>
        <end position="413"/>
    </location>
</feature>
<keyword evidence="3" id="KW-1185">Reference proteome</keyword>
<feature type="compositionally biased region" description="Basic and acidic residues" evidence="1">
    <location>
        <begin position="180"/>
        <end position="190"/>
    </location>
</feature>
<dbReference type="EMBL" id="MU856164">
    <property type="protein sequence ID" value="KAK3897447.1"/>
    <property type="molecule type" value="Genomic_DNA"/>
</dbReference>